<evidence type="ECO:0000313" key="2">
    <source>
        <dbReference type="EMBL" id="AYG03056.1"/>
    </source>
</evidence>
<feature type="transmembrane region" description="Helical" evidence="1">
    <location>
        <begin position="144"/>
        <end position="162"/>
    </location>
</feature>
<sequence length="180" mass="18368">MNEFIEQCRAEWKRLGVPEPVADEMADELAADLAAAEADGQSISGFLGAGASDPRGFAASWASSRGVVPAPVLPAAGIRRGRAVLVAFTAVAAIVFVGAVLLLATGEPKIALLTTGRLAGSPAGGTFAPPPSRVLASGAAPIEWVLLAFSVVALGFCAWGWVRRGGLTTQEAAGRRRSTS</sequence>
<keyword evidence="1" id="KW-0812">Transmembrane</keyword>
<gene>
    <name evidence="2" type="ORF">D7I44_05620</name>
</gene>
<keyword evidence="3" id="KW-1185">Reference proteome</keyword>
<keyword evidence="1" id="KW-1133">Transmembrane helix</keyword>
<feature type="transmembrane region" description="Helical" evidence="1">
    <location>
        <begin position="83"/>
        <end position="104"/>
    </location>
</feature>
<proteinExistence type="predicted"/>
<keyword evidence="1" id="KW-0472">Membrane</keyword>
<dbReference type="Proteomes" id="UP000275069">
    <property type="component" value="Chromosome"/>
</dbReference>
<dbReference type="KEGG" id="gry:D7I44_05620"/>
<dbReference type="AlphaFoldDB" id="A0A387BQ13"/>
<dbReference type="EMBL" id="CP032624">
    <property type="protein sequence ID" value="AYG03056.1"/>
    <property type="molecule type" value="Genomic_DNA"/>
</dbReference>
<dbReference type="OrthoDB" id="3479732at2"/>
<protein>
    <submittedName>
        <fullName evidence="2">Uncharacterized protein</fullName>
    </submittedName>
</protein>
<accession>A0A387BQ13</accession>
<reference evidence="2 3" key="1">
    <citation type="submission" date="2018-09" db="EMBL/GenBank/DDBJ databases">
        <title>Genome sequencing of strain 2DFW10M-5.</title>
        <authorList>
            <person name="Heo J."/>
            <person name="Kim S.-J."/>
            <person name="Kwon S.-W."/>
        </authorList>
    </citation>
    <scope>NUCLEOTIDE SEQUENCE [LARGE SCALE GENOMIC DNA]</scope>
    <source>
        <strain evidence="2 3">2DFW10M-5</strain>
    </source>
</reference>
<evidence type="ECO:0000313" key="3">
    <source>
        <dbReference type="Proteomes" id="UP000275069"/>
    </source>
</evidence>
<name>A0A387BQ13_9MICO</name>
<organism evidence="2 3">
    <name type="scientific">Gryllotalpicola protaetiae</name>
    <dbReference type="NCBI Taxonomy" id="2419771"/>
    <lineage>
        <taxon>Bacteria</taxon>
        <taxon>Bacillati</taxon>
        <taxon>Actinomycetota</taxon>
        <taxon>Actinomycetes</taxon>
        <taxon>Micrococcales</taxon>
        <taxon>Microbacteriaceae</taxon>
        <taxon>Gryllotalpicola</taxon>
    </lineage>
</organism>
<evidence type="ECO:0000256" key="1">
    <source>
        <dbReference type="SAM" id="Phobius"/>
    </source>
</evidence>
<dbReference type="RefSeq" id="WP_120788588.1">
    <property type="nucleotide sequence ID" value="NZ_CP032624.1"/>
</dbReference>